<feature type="transmembrane region" description="Helical" evidence="1">
    <location>
        <begin position="107"/>
        <end position="129"/>
    </location>
</feature>
<keyword evidence="1" id="KW-1133">Transmembrane helix</keyword>
<keyword evidence="1" id="KW-0472">Membrane</keyword>
<dbReference type="AlphaFoldDB" id="A0A2G1XNB8"/>
<dbReference type="Proteomes" id="UP000222531">
    <property type="component" value="Unassembled WGS sequence"/>
</dbReference>
<name>A0A2G1XNB8_STRCJ</name>
<comment type="caution">
    <text evidence="2">The sequence shown here is derived from an EMBL/GenBank/DDBJ whole genome shotgun (WGS) entry which is preliminary data.</text>
</comment>
<feature type="transmembrane region" description="Helical" evidence="1">
    <location>
        <begin position="149"/>
        <end position="173"/>
    </location>
</feature>
<evidence type="ECO:0000313" key="3">
    <source>
        <dbReference type="Proteomes" id="UP000222531"/>
    </source>
</evidence>
<evidence type="ECO:0000256" key="1">
    <source>
        <dbReference type="SAM" id="Phobius"/>
    </source>
</evidence>
<dbReference type="OrthoDB" id="2717873at2"/>
<feature type="transmembrane region" description="Helical" evidence="1">
    <location>
        <begin position="26"/>
        <end position="45"/>
    </location>
</feature>
<feature type="transmembrane region" description="Helical" evidence="1">
    <location>
        <begin position="65"/>
        <end position="86"/>
    </location>
</feature>
<keyword evidence="1" id="KW-0812">Transmembrane</keyword>
<proteinExistence type="predicted"/>
<accession>A0A2G1XNB8</accession>
<evidence type="ECO:0000313" key="2">
    <source>
        <dbReference type="EMBL" id="PHQ52703.1"/>
    </source>
</evidence>
<reference evidence="2 3" key="1">
    <citation type="journal article" date="2017" name="Biochemistry">
        <title>Identification of the Biosynthetic Pathway for the Antibiotic Bicyclomycin.</title>
        <authorList>
            <person name="Patteson J."/>
            <person name="Cai W."/>
            <person name="Johnson R.A."/>
            <person name="Santa Maria K."/>
            <person name="Li B."/>
        </authorList>
    </citation>
    <scope>NUCLEOTIDE SEQUENCE [LARGE SCALE GENOMIC DNA]</scope>
    <source>
        <strain evidence="2 3">ATCC 21532</strain>
    </source>
</reference>
<gene>
    <name evidence="2" type="ORF">BLA24_05340</name>
</gene>
<organism evidence="2 3">
    <name type="scientific">Streptomyces cinnamoneus</name>
    <name type="common">Streptoverticillium cinnamoneum</name>
    <dbReference type="NCBI Taxonomy" id="53446"/>
    <lineage>
        <taxon>Bacteria</taxon>
        <taxon>Bacillati</taxon>
        <taxon>Actinomycetota</taxon>
        <taxon>Actinomycetes</taxon>
        <taxon>Kitasatosporales</taxon>
        <taxon>Streptomycetaceae</taxon>
        <taxon>Streptomyces</taxon>
        <taxon>Streptomyces cinnamoneus group</taxon>
    </lineage>
</organism>
<keyword evidence="3" id="KW-1185">Reference proteome</keyword>
<evidence type="ECO:0008006" key="4">
    <source>
        <dbReference type="Google" id="ProtNLM"/>
    </source>
</evidence>
<sequence>MTARSQSATEPQGPAVPRSIRWAAHAAAWSLLPSGLWRCAIAFGMPSGFGEGTPLHESNFPGWTSLNLIALSVFAECLGLLTLGLVQPWGERVPPWVPLLGGRKVPVLAAVVPAALGAAAVTVITSMAACGGWSGEMAADDAPKGGSAWLMTACYVPLLAWGPLLAVVTVAYYRRRRATGS</sequence>
<protein>
    <recommendedName>
        <fullName evidence="4">DUF3995 domain-containing protein</fullName>
    </recommendedName>
</protein>
<dbReference type="EMBL" id="NHZO01000072">
    <property type="protein sequence ID" value="PHQ52703.1"/>
    <property type="molecule type" value="Genomic_DNA"/>
</dbReference>